<dbReference type="Pfam" id="PF03205">
    <property type="entry name" value="MobB"/>
    <property type="match status" value="1"/>
</dbReference>
<sequence>MKVVGFCGYSGSGKTTLIEQLIGRFRREGLRVSVVKHAHHKFDIDHEGKDSWRHRQAGAFEVVVASARRLAKIREFEVECEPSVHQLIAELVDADWVFVEGYKHADIGKIEVWRPVTGERAHYVDDPFIFAIATDQPDRLPEPTLRPVLDLNDIDAVAAYLLENASRYEYQYIP</sequence>
<dbReference type="PANTHER" id="PTHR40072:SF1">
    <property type="entry name" value="MOLYBDOPTERIN-GUANINE DINUCLEOTIDE BIOSYNTHESIS ADAPTER PROTEIN"/>
    <property type="match status" value="1"/>
</dbReference>
<dbReference type="AlphaFoldDB" id="A0A2S5T1T7"/>
<dbReference type="OrthoDB" id="9804758at2"/>
<dbReference type="RefSeq" id="WP_104358452.1">
    <property type="nucleotide sequence ID" value="NZ_CALFFA010000021.1"/>
</dbReference>
<name>A0A2S5T1T7_9BURK</name>
<dbReference type="GO" id="GO:0005525">
    <property type="term" value="F:GTP binding"/>
    <property type="evidence" value="ECO:0007669"/>
    <property type="project" value="InterPro"/>
</dbReference>
<evidence type="ECO:0000313" key="2">
    <source>
        <dbReference type="EMBL" id="PPE68940.1"/>
    </source>
</evidence>
<dbReference type="GO" id="GO:0006777">
    <property type="term" value="P:Mo-molybdopterin cofactor biosynthetic process"/>
    <property type="evidence" value="ECO:0007669"/>
    <property type="project" value="InterPro"/>
</dbReference>
<dbReference type="EMBL" id="SLXF01000005">
    <property type="protein sequence ID" value="TCP07260.1"/>
    <property type="molecule type" value="Genomic_DNA"/>
</dbReference>
<evidence type="ECO:0000313" key="3">
    <source>
        <dbReference type="EMBL" id="TCP07260.1"/>
    </source>
</evidence>
<dbReference type="NCBIfam" id="TIGR00176">
    <property type="entry name" value="mobB"/>
    <property type="match status" value="1"/>
</dbReference>
<dbReference type="Proteomes" id="UP000239406">
    <property type="component" value="Unassembled WGS sequence"/>
</dbReference>
<comment type="caution">
    <text evidence="2">The sequence shown here is derived from an EMBL/GenBank/DDBJ whole genome shotgun (WGS) entry which is preliminary data.</text>
</comment>
<feature type="domain" description="Molybdopterin-guanine dinucleotide biosynthesis protein B (MobB)" evidence="1">
    <location>
        <begin position="3"/>
        <end position="135"/>
    </location>
</feature>
<dbReference type="Proteomes" id="UP000294772">
    <property type="component" value="Unassembled WGS sequence"/>
</dbReference>
<dbReference type="CDD" id="cd03116">
    <property type="entry name" value="MobB"/>
    <property type="match status" value="1"/>
</dbReference>
<organism evidence="2 4">
    <name type="scientific">Caldimonas thermodepolymerans</name>
    <dbReference type="NCBI Taxonomy" id="215580"/>
    <lineage>
        <taxon>Bacteria</taxon>
        <taxon>Pseudomonadati</taxon>
        <taxon>Pseudomonadota</taxon>
        <taxon>Betaproteobacteria</taxon>
        <taxon>Burkholderiales</taxon>
        <taxon>Sphaerotilaceae</taxon>
        <taxon>Caldimonas</taxon>
    </lineage>
</organism>
<proteinExistence type="predicted"/>
<dbReference type="EMBL" id="PSNY01000017">
    <property type="protein sequence ID" value="PPE68940.1"/>
    <property type="molecule type" value="Genomic_DNA"/>
</dbReference>
<dbReference type="InterPro" id="IPR052539">
    <property type="entry name" value="MGD_biosynthesis_adapter"/>
</dbReference>
<protein>
    <submittedName>
        <fullName evidence="3">Molybdopterin guanine dinucleotide biosynthesis accessory protein MobB</fullName>
    </submittedName>
    <submittedName>
        <fullName evidence="2">Molybdopterin-guanine dinucleotide biosynthesis protein B</fullName>
    </submittedName>
</protein>
<gene>
    <name evidence="2" type="primary">mobB</name>
    <name evidence="2" type="ORF">C1702_14595</name>
    <name evidence="3" type="ORF">EV676_105286</name>
</gene>
<evidence type="ECO:0000313" key="5">
    <source>
        <dbReference type="Proteomes" id="UP000294772"/>
    </source>
</evidence>
<accession>A0A2S5T1T7</accession>
<dbReference type="InterPro" id="IPR004435">
    <property type="entry name" value="MobB_dom"/>
</dbReference>
<evidence type="ECO:0000259" key="1">
    <source>
        <dbReference type="Pfam" id="PF03205"/>
    </source>
</evidence>
<dbReference type="SUPFAM" id="SSF52540">
    <property type="entry name" value="P-loop containing nucleoside triphosphate hydrolases"/>
    <property type="match status" value="1"/>
</dbReference>
<keyword evidence="4" id="KW-1185">Reference proteome</keyword>
<dbReference type="Gene3D" id="3.40.50.300">
    <property type="entry name" value="P-loop containing nucleotide triphosphate hydrolases"/>
    <property type="match status" value="1"/>
</dbReference>
<dbReference type="InterPro" id="IPR027417">
    <property type="entry name" value="P-loop_NTPase"/>
</dbReference>
<reference evidence="3 5" key="2">
    <citation type="submission" date="2019-03" db="EMBL/GenBank/DDBJ databases">
        <title>Genomic Encyclopedia of Type Strains, Phase IV (KMG-IV): sequencing the most valuable type-strain genomes for metagenomic binning, comparative biology and taxonomic classification.</title>
        <authorList>
            <person name="Goeker M."/>
        </authorList>
    </citation>
    <scope>NUCLEOTIDE SEQUENCE [LARGE SCALE GENOMIC DNA]</scope>
    <source>
        <strain evidence="3 5">DSM 15264</strain>
    </source>
</reference>
<evidence type="ECO:0000313" key="4">
    <source>
        <dbReference type="Proteomes" id="UP000239406"/>
    </source>
</evidence>
<reference evidence="2 4" key="1">
    <citation type="submission" date="2018-02" db="EMBL/GenBank/DDBJ databases">
        <title>Reclassifiation of [Polyangium] brachysporum DSM 7029 as Guopingzhaonella breviflexa gen. nov., sp. nov., a member of the family Comamonadaceae.</title>
        <authorList>
            <person name="Tang B."/>
        </authorList>
    </citation>
    <scope>NUCLEOTIDE SEQUENCE [LARGE SCALE GENOMIC DNA]</scope>
    <source>
        <strain evidence="2 4">DSM 15344</strain>
    </source>
</reference>
<dbReference type="PANTHER" id="PTHR40072">
    <property type="entry name" value="MOLYBDOPTERIN-GUANINE DINUCLEOTIDE BIOSYNTHESIS ADAPTER PROTEIN-RELATED"/>
    <property type="match status" value="1"/>
</dbReference>